<protein>
    <submittedName>
        <fullName evidence="1">Uncharacterized protein</fullName>
    </submittedName>
</protein>
<dbReference type="EMBL" id="JAEPRB010000471">
    <property type="protein sequence ID" value="KAG2215959.1"/>
    <property type="molecule type" value="Genomic_DNA"/>
</dbReference>
<dbReference type="Proteomes" id="UP000646827">
    <property type="component" value="Unassembled WGS sequence"/>
</dbReference>
<gene>
    <name evidence="1" type="ORF">INT45_010103</name>
</gene>
<proteinExistence type="predicted"/>
<accession>A0A8H7RRV7</accession>
<organism evidence="1 2">
    <name type="scientific">Circinella minor</name>
    <dbReference type="NCBI Taxonomy" id="1195481"/>
    <lineage>
        <taxon>Eukaryota</taxon>
        <taxon>Fungi</taxon>
        <taxon>Fungi incertae sedis</taxon>
        <taxon>Mucoromycota</taxon>
        <taxon>Mucoromycotina</taxon>
        <taxon>Mucoromycetes</taxon>
        <taxon>Mucorales</taxon>
        <taxon>Lichtheimiaceae</taxon>
        <taxon>Circinella</taxon>
    </lineage>
</organism>
<dbReference type="Pfam" id="PF02992">
    <property type="entry name" value="Transposase_21"/>
    <property type="match status" value="1"/>
</dbReference>
<comment type="caution">
    <text evidence="1">The sequence shown here is derived from an EMBL/GenBank/DDBJ whole genome shotgun (WGS) entry which is preliminary data.</text>
</comment>
<dbReference type="InterPro" id="IPR004242">
    <property type="entry name" value="Transposase_21"/>
</dbReference>
<dbReference type="AlphaFoldDB" id="A0A8H7RRV7"/>
<dbReference type="OrthoDB" id="3261594at2759"/>
<evidence type="ECO:0000313" key="1">
    <source>
        <dbReference type="EMBL" id="KAG2215959.1"/>
    </source>
</evidence>
<feature type="non-terminal residue" evidence="1">
    <location>
        <position position="1"/>
    </location>
</feature>
<sequence>CPYCGDYYTLAKLTAHKQECFENKYTKSVSESIRSRSVAKRHQFNHSNNVITTPEFSTIPSGTTTTTTTPIESGAISIAPSSSSSSLIGHVTENIFSTLPFPQQQNNTMITDYLSDNNEPYDDGDYCDCDVMDDDPVQFICTLGDLDKDENNTFDSPQISNDETSGVTNNINSCNNTSGLIFDPNITEEHHIGLSERFSLELLQIIDEFVIPRAAHEQLVKLINNIVTASESQFVPNRDQDYYFLHILSPYLTEKLLVSLYPVKKLEFDICPDSCYLYISDNITSCPNKKCGKQRYRNGQQNIEKRAYATMQYLPLTEQLGTFIAHKTTRDLLNYPATLNYQNTVFKDIFDGQVVRGMEQWGSDMIALALFQDGFRPFIHSKVSMTTVMLVILNLPPEERYKEKNIITVSIIPINSKGGNLDSFLSPLYQELMNLETEGMHIVCDDGVTRAITAHLVIASGDGPGIALVIYHGGHQSKFGCRICLIASERSESSLSISNKNGGSNMKAGFGRYYPGSIEIDDERQISDYKNGDKF</sequence>
<reference evidence="1 2" key="1">
    <citation type="submission" date="2020-12" db="EMBL/GenBank/DDBJ databases">
        <title>Metabolic potential, ecology and presence of endohyphal bacteria is reflected in genomic diversity of Mucoromycotina.</title>
        <authorList>
            <person name="Muszewska A."/>
            <person name="Okrasinska A."/>
            <person name="Steczkiewicz K."/>
            <person name="Drgas O."/>
            <person name="Orlowska M."/>
            <person name="Perlinska-Lenart U."/>
            <person name="Aleksandrzak-Piekarczyk T."/>
            <person name="Szatraj K."/>
            <person name="Zielenkiewicz U."/>
            <person name="Pilsyk S."/>
            <person name="Malc E."/>
            <person name="Mieczkowski P."/>
            <person name="Kruszewska J.S."/>
            <person name="Biernat P."/>
            <person name="Pawlowska J."/>
        </authorList>
    </citation>
    <scope>NUCLEOTIDE SEQUENCE [LARGE SCALE GENOMIC DNA]</scope>
    <source>
        <strain evidence="1 2">CBS 142.35</strain>
    </source>
</reference>
<keyword evidence="2" id="KW-1185">Reference proteome</keyword>
<evidence type="ECO:0000313" key="2">
    <source>
        <dbReference type="Proteomes" id="UP000646827"/>
    </source>
</evidence>
<name>A0A8H7RRV7_9FUNG</name>